<dbReference type="SUPFAM" id="SSF56672">
    <property type="entry name" value="DNA/RNA polymerases"/>
    <property type="match status" value="1"/>
</dbReference>
<dbReference type="InterPro" id="IPR053134">
    <property type="entry name" value="RNA-dir_DNA_polymerase"/>
</dbReference>
<feature type="domain" description="Reverse transcriptase" evidence="1">
    <location>
        <begin position="62"/>
        <end position="215"/>
    </location>
</feature>
<evidence type="ECO:0000313" key="2">
    <source>
        <dbReference type="EMBL" id="MBW0485035.1"/>
    </source>
</evidence>
<gene>
    <name evidence="2" type="ORF">O181_024750</name>
</gene>
<dbReference type="PANTHER" id="PTHR24559">
    <property type="entry name" value="TRANSPOSON TY3-I GAG-POL POLYPROTEIN"/>
    <property type="match status" value="1"/>
</dbReference>
<dbReference type="EMBL" id="AVOT02007977">
    <property type="protein sequence ID" value="MBW0485035.1"/>
    <property type="molecule type" value="Genomic_DNA"/>
</dbReference>
<reference evidence="2" key="1">
    <citation type="submission" date="2021-03" db="EMBL/GenBank/DDBJ databases">
        <title>Draft genome sequence of rust myrtle Austropuccinia psidii MF-1, a brazilian biotype.</title>
        <authorList>
            <person name="Quecine M.C."/>
            <person name="Pachon D.M.R."/>
            <person name="Bonatelli M.L."/>
            <person name="Correr F.H."/>
            <person name="Franceschini L.M."/>
            <person name="Leite T.F."/>
            <person name="Margarido G.R.A."/>
            <person name="Almeida C.A."/>
            <person name="Ferrarezi J.A."/>
            <person name="Labate C.A."/>
        </authorList>
    </citation>
    <scope>NUCLEOTIDE SEQUENCE</scope>
    <source>
        <strain evidence="2">MF-1</strain>
    </source>
</reference>
<dbReference type="Proteomes" id="UP000765509">
    <property type="component" value="Unassembled WGS sequence"/>
</dbReference>
<evidence type="ECO:0000259" key="1">
    <source>
        <dbReference type="Pfam" id="PF00078"/>
    </source>
</evidence>
<dbReference type="OrthoDB" id="2743851at2759"/>
<comment type="caution">
    <text evidence="2">The sequence shown here is derived from an EMBL/GenBank/DDBJ whole genome shotgun (WGS) entry which is preliminary data.</text>
</comment>
<dbReference type="InterPro" id="IPR043128">
    <property type="entry name" value="Rev_trsase/Diguanyl_cyclase"/>
</dbReference>
<keyword evidence="3" id="KW-1185">Reference proteome</keyword>
<dbReference type="PANTHER" id="PTHR24559:SF435">
    <property type="entry name" value="RIBONUCLEASE H"/>
    <property type="match status" value="1"/>
</dbReference>
<accession>A0A9Q3H0F2</accession>
<dbReference type="Gene3D" id="3.10.10.10">
    <property type="entry name" value="HIV Type 1 Reverse Transcriptase, subunit A, domain 1"/>
    <property type="match status" value="1"/>
</dbReference>
<sequence>MLNAERTYLPLLRIPACPASLRATEELEFPINNLMKLGVLINVGHNEEVEVTTIVIITSHNDKSRVVGDFRALNTYTIPYRYPIPRIHETLTQLSLALFITFMDALKGFHKNVLTPHARKIWRIIAHCVIYENLRIPFGIQNAPSHYQRMMNTIFSHELSEGWLIIYIDDIILCSETWILHLERLSLVLKDIIQVNMKISLKKCDFESYELRSLGPVVSGLILGVDKNKVAVFSLKLIPQSEKEMMSF</sequence>
<dbReference type="Gene3D" id="3.30.70.270">
    <property type="match status" value="1"/>
</dbReference>
<dbReference type="InterPro" id="IPR000477">
    <property type="entry name" value="RT_dom"/>
</dbReference>
<protein>
    <recommendedName>
        <fullName evidence="1">Reverse transcriptase domain-containing protein</fullName>
    </recommendedName>
</protein>
<evidence type="ECO:0000313" key="3">
    <source>
        <dbReference type="Proteomes" id="UP000765509"/>
    </source>
</evidence>
<proteinExistence type="predicted"/>
<organism evidence="2 3">
    <name type="scientific">Austropuccinia psidii MF-1</name>
    <dbReference type="NCBI Taxonomy" id="1389203"/>
    <lineage>
        <taxon>Eukaryota</taxon>
        <taxon>Fungi</taxon>
        <taxon>Dikarya</taxon>
        <taxon>Basidiomycota</taxon>
        <taxon>Pucciniomycotina</taxon>
        <taxon>Pucciniomycetes</taxon>
        <taxon>Pucciniales</taxon>
        <taxon>Sphaerophragmiaceae</taxon>
        <taxon>Austropuccinia</taxon>
    </lineage>
</organism>
<dbReference type="InterPro" id="IPR043502">
    <property type="entry name" value="DNA/RNA_pol_sf"/>
</dbReference>
<dbReference type="AlphaFoldDB" id="A0A9Q3H0F2"/>
<name>A0A9Q3H0F2_9BASI</name>
<dbReference type="CDD" id="cd01647">
    <property type="entry name" value="RT_LTR"/>
    <property type="match status" value="1"/>
</dbReference>
<dbReference type="Pfam" id="PF00078">
    <property type="entry name" value="RVT_1"/>
    <property type="match status" value="1"/>
</dbReference>